<keyword evidence="1" id="KW-0732">Signal</keyword>
<evidence type="ECO:0000259" key="5">
    <source>
        <dbReference type="Pfam" id="PF05426"/>
    </source>
</evidence>
<gene>
    <name evidence="6" type="ORF">ACFSR0_03040</name>
</gene>
<feature type="region of interest" description="Disordered" evidence="3">
    <location>
        <begin position="1091"/>
        <end position="1140"/>
    </location>
</feature>
<keyword evidence="4" id="KW-0812">Transmembrane</keyword>
<keyword evidence="4" id="KW-1133">Transmembrane helix</keyword>
<organism evidence="6 7">
    <name type="scientific">Enterococcus camelliae</name>
    <dbReference type="NCBI Taxonomy" id="453959"/>
    <lineage>
        <taxon>Bacteria</taxon>
        <taxon>Bacillati</taxon>
        <taxon>Bacillota</taxon>
        <taxon>Bacilli</taxon>
        <taxon>Lactobacillales</taxon>
        <taxon>Enterococcaceae</taxon>
        <taxon>Enterococcus</taxon>
    </lineage>
</organism>
<feature type="compositionally biased region" description="Low complexity" evidence="3">
    <location>
        <begin position="1094"/>
        <end position="1123"/>
    </location>
</feature>
<dbReference type="Pfam" id="PF05426">
    <property type="entry name" value="Alginate_lyase"/>
    <property type="match status" value="1"/>
</dbReference>
<dbReference type="CDD" id="cd00257">
    <property type="entry name" value="beta-trefoil_FSCN-like"/>
    <property type="match status" value="1"/>
</dbReference>
<feature type="domain" description="Alginate lyase" evidence="5">
    <location>
        <begin position="493"/>
        <end position="741"/>
    </location>
</feature>
<evidence type="ECO:0000256" key="4">
    <source>
        <dbReference type="SAM" id="Phobius"/>
    </source>
</evidence>
<dbReference type="InterPro" id="IPR008397">
    <property type="entry name" value="Alginate_lyase_dom"/>
</dbReference>
<evidence type="ECO:0000313" key="6">
    <source>
        <dbReference type="EMBL" id="MFD2728414.1"/>
    </source>
</evidence>
<evidence type="ECO:0000256" key="2">
    <source>
        <dbReference type="ARBA" id="ARBA00023239"/>
    </source>
</evidence>
<dbReference type="EMBL" id="JBHUMO010000015">
    <property type="protein sequence ID" value="MFD2728414.1"/>
    <property type="molecule type" value="Genomic_DNA"/>
</dbReference>
<keyword evidence="7" id="KW-1185">Reference proteome</keyword>
<evidence type="ECO:0000256" key="1">
    <source>
        <dbReference type="ARBA" id="ARBA00022729"/>
    </source>
</evidence>
<protein>
    <submittedName>
        <fullName evidence="6">Alginate lyase family protein</fullName>
    </submittedName>
</protein>
<dbReference type="Pfam" id="PF07554">
    <property type="entry name" value="FIVAR"/>
    <property type="match status" value="1"/>
</dbReference>
<comment type="caution">
    <text evidence="6">The sequence shown here is derived from an EMBL/GenBank/DDBJ whole genome shotgun (WGS) entry which is preliminary data.</text>
</comment>
<dbReference type="NCBIfam" id="TIGR01167">
    <property type="entry name" value="LPXTG_anchor"/>
    <property type="match status" value="1"/>
</dbReference>
<sequence>MEFMKTKTTVFWGIMITFFSFFLIGLKAVSAEEIENTIVNDAWVFKNSPNGIFGNTKNNVVGYGCHTYIRLKIDTISMDNIDKINLNFQKYNNANTIVITRANDYLSKDGKNTDVKWNNQNLTYNNRPIDMNNTETIEVKVAYGELSASANITTFIKAAKDEGESYITLHLTTKDVDDAKISGTDIYSTRADLNKQPYVDATYMNVEIATNFPIVSNWNNYLEDAETAQKIVLLKNEQNEYIAVDSSGRLYGTVNREAAAMFAIYGYNYAQSPYNGSGGAQEVTYAIKCLNNGKFLTIQNYDTSQNSSYYNKAGSGKYQIFASAQDVKWNERFLIKTYSSNNKVLIYSHLDSLRDGSESAKSPISLDETGLYAVSGDKKEYKFSYEEVKDSDLLEVFSQTDGNQSILSWLPINGDVDGSHYSIVNGNGTISLNNGVFNATISNLSSGEHAFTVMYNNGSVKKTDEVKVTIFNHPGVSLTMQQLHAMKDHIQKKEEPWYSDYLRLVNTVPNQLSSADFPIVARSGVGRGNPEGSGNISDFEESSAAAYFNALQWVITGEEKFGKKTADILDTWGSQLKIVDGRDQILGASLATLKMINASEILRYYDGGFAGYSTQNHQMFNQMLLNVIYPVIQDGGAPMNANGNWDVIPMMTMIAIGVATDNTSIFNRAVAMYQDPEINGSIVNYISDTGQTVESARDQAHGQLGIGAMGDICNIAYHQNVNLWELYDNRLGKAFNWAAQYNLFSGEGELVTNALPNIYGRTDIWAYWTEMDQLGIYRGQLRPIYETALSYYQDTNLDVTWMKKAADAERPEGFNHFDNLNFSTLTMYNGKPTLKKAQPYFKLRTMITPNYQSTWDEVRKYGEVPSPTILNGTIPSDLTEETLNSYFGISDDSEVTVKYMEKDAPMFRLITNDDGTYSIQNISNRKYLSVTDETVGNEKVIKAISSSIGENEKFHLRNYGVSRWYLSSPKYNNRLVKVTSIADPNDKSGQQLLLRLGEKVEGINRDTSVENWLLFMYQNSDSTVDKTNLVSMYEMYKDLDGKDYTEKSWNTFKEALINAKTIIDDEDATQQSIDDALESLKASFSKLSKKEETTSSTTESSTTESSTTENSSKNTNSITSNSKSNEKNSDKENDSEKKLPNTGAKNSWVLSWVGGLLLVVIAVYVIFRNIKKYRK</sequence>
<keyword evidence="4" id="KW-0472">Membrane</keyword>
<dbReference type="SUPFAM" id="SSF48230">
    <property type="entry name" value="Chondroitin AC/alginate lyase"/>
    <property type="match status" value="1"/>
</dbReference>
<evidence type="ECO:0000313" key="7">
    <source>
        <dbReference type="Proteomes" id="UP001597427"/>
    </source>
</evidence>
<feature type="transmembrane region" description="Helical" evidence="4">
    <location>
        <begin position="1148"/>
        <end position="1167"/>
    </location>
</feature>
<dbReference type="RefSeq" id="WP_379979786.1">
    <property type="nucleotide sequence ID" value="NZ_JBHUMO010000015.1"/>
</dbReference>
<dbReference type="InterPro" id="IPR008929">
    <property type="entry name" value="Chondroitin_lyas"/>
</dbReference>
<dbReference type="Gene3D" id="1.50.10.100">
    <property type="entry name" value="Chondroitin AC/alginate lyase"/>
    <property type="match status" value="1"/>
</dbReference>
<evidence type="ECO:0000256" key="3">
    <source>
        <dbReference type="SAM" id="MobiDB-lite"/>
    </source>
</evidence>
<accession>A0ABW5THW2</accession>
<reference evidence="7" key="1">
    <citation type="journal article" date="2019" name="Int. J. Syst. Evol. Microbiol.">
        <title>The Global Catalogue of Microorganisms (GCM) 10K type strain sequencing project: providing services to taxonomists for standard genome sequencing and annotation.</title>
        <authorList>
            <consortium name="The Broad Institute Genomics Platform"/>
            <consortium name="The Broad Institute Genome Sequencing Center for Infectious Disease"/>
            <person name="Wu L."/>
            <person name="Ma J."/>
        </authorList>
    </citation>
    <scope>NUCLEOTIDE SEQUENCE [LARGE SCALE GENOMIC DNA]</scope>
    <source>
        <strain evidence="7">TISTR 932</strain>
    </source>
</reference>
<dbReference type="GO" id="GO:0016829">
    <property type="term" value="F:lyase activity"/>
    <property type="evidence" value="ECO:0007669"/>
    <property type="project" value="UniProtKB-KW"/>
</dbReference>
<proteinExistence type="predicted"/>
<name>A0ABW5THW2_9ENTE</name>
<keyword evidence="2 6" id="KW-0456">Lyase</keyword>
<feature type="compositionally biased region" description="Basic and acidic residues" evidence="3">
    <location>
        <begin position="1124"/>
        <end position="1139"/>
    </location>
</feature>
<dbReference type="Proteomes" id="UP001597427">
    <property type="component" value="Unassembled WGS sequence"/>
</dbReference>
<dbReference type="Gene3D" id="1.20.1270.70">
    <property type="entry name" value="Designed single chain three-helix bundle"/>
    <property type="match status" value="1"/>
</dbReference>